<name>A0AA39C9Q2_9HYME</name>
<evidence type="ECO:0000313" key="2">
    <source>
        <dbReference type="EMBL" id="KAK0160418.1"/>
    </source>
</evidence>
<comment type="caution">
    <text evidence="2">The sequence shown here is derived from an EMBL/GenBank/DDBJ whole genome shotgun (WGS) entry which is preliminary data.</text>
</comment>
<dbReference type="EMBL" id="JAQQBS010001423">
    <property type="protein sequence ID" value="KAK0160418.1"/>
    <property type="molecule type" value="Genomic_DNA"/>
</dbReference>
<reference evidence="2" key="2">
    <citation type="submission" date="2023-03" db="EMBL/GenBank/DDBJ databases">
        <authorList>
            <person name="Inwood S.N."/>
            <person name="Skelly J.G."/>
            <person name="Guhlin J."/>
            <person name="Harrop T.W.R."/>
            <person name="Goldson S.G."/>
            <person name="Dearden P.K."/>
        </authorList>
    </citation>
    <scope>NUCLEOTIDE SEQUENCE</scope>
    <source>
        <strain evidence="2">Irish</strain>
        <tissue evidence="2">Whole body</tissue>
    </source>
</reference>
<evidence type="ECO:0000256" key="1">
    <source>
        <dbReference type="SAM" id="MobiDB-lite"/>
    </source>
</evidence>
<proteinExistence type="predicted"/>
<sequence>MNVNNHLEKQNHPKRKSPQYHEIMDRWQYGNMISNYRHKFEEPQSNKPKKLANLGMEANKLKIGENLYFGILKTKRQVTSYNLVSASQDIQGQRSGKSLICFHSEVECVFDWAITENIHPKKYYDPTATDIIVSLTTTIPILN</sequence>
<keyword evidence="3" id="KW-1185">Reference proteome</keyword>
<gene>
    <name evidence="2" type="ORF">PV328_007829</name>
</gene>
<dbReference type="Proteomes" id="UP001168990">
    <property type="component" value="Unassembled WGS sequence"/>
</dbReference>
<evidence type="ECO:0000313" key="3">
    <source>
        <dbReference type="Proteomes" id="UP001168990"/>
    </source>
</evidence>
<protein>
    <submittedName>
        <fullName evidence="2">Uncharacterized protein</fullName>
    </submittedName>
</protein>
<reference evidence="2" key="1">
    <citation type="journal article" date="2023" name="bioRxiv">
        <title>Scaffold-level genome assemblies of two parasitoid biocontrol wasps reveal the parthenogenesis mechanism and an associated novel virus.</title>
        <authorList>
            <person name="Inwood S."/>
            <person name="Skelly J."/>
            <person name="Guhlin J."/>
            <person name="Harrop T."/>
            <person name="Goldson S."/>
            <person name="Dearden P."/>
        </authorList>
    </citation>
    <scope>NUCLEOTIDE SEQUENCE</scope>
    <source>
        <strain evidence="2">Irish</strain>
        <tissue evidence="2">Whole body</tissue>
    </source>
</reference>
<dbReference type="AlphaFoldDB" id="A0AA39C9Q2"/>
<organism evidence="2 3">
    <name type="scientific">Microctonus aethiopoides</name>
    <dbReference type="NCBI Taxonomy" id="144406"/>
    <lineage>
        <taxon>Eukaryota</taxon>
        <taxon>Metazoa</taxon>
        <taxon>Ecdysozoa</taxon>
        <taxon>Arthropoda</taxon>
        <taxon>Hexapoda</taxon>
        <taxon>Insecta</taxon>
        <taxon>Pterygota</taxon>
        <taxon>Neoptera</taxon>
        <taxon>Endopterygota</taxon>
        <taxon>Hymenoptera</taxon>
        <taxon>Apocrita</taxon>
        <taxon>Ichneumonoidea</taxon>
        <taxon>Braconidae</taxon>
        <taxon>Euphorinae</taxon>
        <taxon>Microctonus</taxon>
    </lineage>
</organism>
<accession>A0AA39C9Q2</accession>
<feature type="region of interest" description="Disordered" evidence="1">
    <location>
        <begin position="1"/>
        <end position="20"/>
    </location>
</feature>
<feature type="compositionally biased region" description="Basic and acidic residues" evidence="1">
    <location>
        <begin position="1"/>
        <end position="11"/>
    </location>
</feature>